<feature type="region of interest" description="Disordered" evidence="8">
    <location>
        <begin position="2011"/>
        <end position="2099"/>
    </location>
</feature>
<dbReference type="Proteomes" id="UP001497623">
    <property type="component" value="Unassembled WGS sequence"/>
</dbReference>
<evidence type="ECO:0000259" key="9">
    <source>
        <dbReference type="SMART" id="SM01281"/>
    </source>
</evidence>
<evidence type="ECO:0000256" key="1">
    <source>
        <dbReference type="ARBA" id="ARBA00004123"/>
    </source>
</evidence>
<feature type="compositionally biased region" description="Polar residues" evidence="8">
    <location>
        <begin position="1860"/>
        <end position="1897"/>
    </location>
</feature>
<feature type="compositionally biased region" description="Polar residues" evidence="8">
    <location>
        <begin position="351"/>
        <end position="377"/>
    </location>
</feature>
<name>A0AAV2Q6W0_MEGNR</name>
<feature type="region of interest" description="Disordered" evidence="8">
    <location>
        <begin position="351"/>
        <end position="401"/>
    </location>
</feature>
<dbReference type="GO" id="GO:0003713">
    <property type="term" value="F:transcription coactivator activity"/>
    <property type="evidence" value="ECO:0007669"/>
    <property type="project" value="TreeGrafter"/>
</dbReference>
<feature type="region of interest" description="Disordered" evidence="8">
    <location>
        <begin position="1470"/>
        <end position="1513"/>
    </location>
</feature>
<feature type="compositionally biased region" description="Gly residues" evidence="8">
    <location>
        <begin position="2202"/>
        <end position="2229"/>
    </location>
</feature>
<evidence type="ECO:0000256" key="8">
    <source>
        <dbReference type="SAM" id="MobiDB-lite"/>
    </source>
</evidence>
<feature type="compositionally biased region" description="Low complexity" evidence="8">
    <location>
        <begin position="2035"/>
        <end position="2047"/>
    </location>
</feature>
<feature type="region of interest" description="Disordered" evidence="8">
    <location>
        <begin position="552"/>
        <end position="579"/>
    </location>
</feature>
<keyword evidence="4" id="KW-0805">Transcription regulation</keyword>
<dbReference type="EMBL" id="CAXKWB010003444">
    <property type="protein sequence ID" value="CAL4069283.1"/>
    <property type="molecule type" value="Genomic_DNA"/>
</dbReference>
<keyword evidence="11" id="KW-1185">Reference proteome</keyword>
<feature type="compositionally biased region" description="Basic and acidic residues" evidence="8">
    <location>
        <begin position="552"/>
        <end position="563"/>
    </location>
</feature>
<accession>A0AAV2Q6W0</accession>
<sequence>MLGLATAEKRPLKRQKLGPPDVYPQDPKQKEDELDDVSVKQGFTHRPQISDEYGSAQNTNITSAKIASNFNAILKKKAESNQLQDTGRKKQQINIKDNFWLVTARSKTAIEAWFKDLQGYRPLTTLAKKVPIFSKREDMFLKLCEYSVPMLRATWFIKMTSAYHESKVAESKIKKRQQPDISQEWTQTLVRLLREQLNKIAEIYLGTSNTSNSGSGSTTSGTGGQGGMSSGSSGNTTPGQQPQTSPHSQGTSGCTNTPSSPQLPQVLRLWHYCVQLAHFMYQEGLLDRQELLEWVVEMVVKWKGPEHDVVLRVVLPLPLQYLDEITQSEYLSRKLAYYSAQKLAQLCQDSGYSAPQPQSPSNHVANGMPVSTSSSLDVQGQTGTSGSVGGSGGPQPAASSTINPLSATFQELMNCHQHRPVVLAMSCFIQAVTLDCPTALVWNNAAEGKPTSWLSGSPLNPLPCTPSELPMPLRYNNNQVRGQLRQMEDHIKQRSRASENRWSLDKMAINVHGSAISRVLGALDALDRHCFDRVDSANSLDTLYTKIFKETKDSSGEDEKDKSGCNGSTNNSNNNGMSSNEEAVVRTLCEWAVSVQRSGEHRALVVARLLEKRQNDLAAVESELPDDKDSVSSTQMLAFTGCVFQNLLLKFLDTQAPVYDENSLSIRSQEFGNLVLLFSELIRQDVFSHDAYMCTLISRGDLAAGGTDVKDSSDKKENITKGADAPDSPKEDANTSMEDSSKERNGSGKPSPSRHLIYAQQFPLPQDEAYNHEINQRYVLLYGVGKARDEARHAVKKLTKEILKLFSKKFSFDIAEGFKTCLPSRKKYQFSQMLTKIFFRTMLHLDCSELTLSVGNTVLEMLSGCGSGISNYLPTHDHIAFLMDLMEVALNVHGLIDFCIQIIKEIVEIENQLSERQCLVGSYCPTLILHIVGELRKYHACLLVSRDQTEAVFESLCRAVRPVTNPSECTSPDRVVFAHLYDLYTSCSFLKSKPHELISSHYPKIRQAMYSSVTPAQGKFHWSMDFLEEYIKNPKLKLESGVVKQLSDPANRYSFVCSAIIDACSPTTSNEKLNDMAGLCAELTASCNSLSAEWLGVLQALCCSSETRFGYIDVLNQVGLRDPHSTPTIHNSLAVFTAILIARHCFTLPDFLKHVVLPSLVKAWNSGEGNPDAEPGARLTCHLLLRIFKSVDTPQPSQYSAASPQNTNAGMPHRNIRLNCDRHLLAAAHTSITLSPVLAVLKAMLTVSDVLTNQSKGHTSISDIIGTSDGGAGSNDSDMLGKGAENASLSDFARYALRQICSQEWVRERCLKIPEELCSHENLLDNLLTSRQAQRLLHQICHPDSPNTNNDADEDQHTIISNILQDLDEWTLRISWLDLHLMYEQHRGSKEELNNWLDNVAQAVIEVFHTYDDKDKLDEEKEKEKEKAKSKKPQSIMLVAPLISKLPKAVQGRVLRVAGQVLEAVNFGSYTGAEEEGNEEEEDGGQSPTNSVEEMPVPAGSRKTMSSIGERGQNQNQCNITIKSGGHWPLSSHRPFLQLVLMCLEGQDDQLSDLLESLRLQLTQSLFSPKEISEKIGSSAIVPEDGRSRQMMLEALSLRFSLVGGLFDYITLSYSSSLITEWAILLVNLIIYGVIDLTNNSELFNTVLDMLTTLIHSTLQSEQPTAEREENRRHYYNLVKKIKKEIGEHNSISLRLVRHLIPLPKVQAEVVTMEQWGIVTDSKGNRLYELEKDKKHGLQAAEKPKLSPWDLLDGHRNPAPLSWHWFGATRLERKPLKYEVAHQLLRIHAGGVSRHVRAHVQATGNLTSSRISCFSHVLKSNKEEVKAPDTPTSDQSPRGGKRGGKTQATKRQRRTQTRQVPTVTNMASPTMPMYSQQGGTSSGFNGPTQNQWGNQFGQQQPPQPQPQQQQPQPYYSQQPLPPVEGETNAHLQMDIEDQRSAGGPRFQQATLSQGRVAIRQMIGQRVTGAPTPYMNSQPNQQPSFPNMATGMSQGMARQSLIRSQMRGGIQGTGGGPGMYSSSGPGMSGGPGGMPQGMPGQGNQMYGSMGPGSGPPGGPGASTGPGQSSMPYGSYQVMSSSQMMSSGPGGPAVPSGPGGAPMNYQQSYQGAQSMMGLRQQQQGGPGGYTMAQGMNQSQMVQRSQFMGGPGGGGSMGMMGSSGGYSRPGMSGAMGGPSGPSMGPGPTGPMGSQGMTSSAQGMGPTQGMGPGGQGMGPGGQGMGPGAQGMGPTGMMRQRMMMPGGAPVSSAGGPSVGPGPGQGGSLISHLQRPMGGVGQQQQQMMQQGMPTSQPGMGYPGQPY</sequence>
<proteinExistence type="inferred from homology"/>
<feature type="non-terminal residue" evidence="10">
    <location>
        <position position="2300"/>
    </location>
</feature>
<comment type="similarity">
    <text evidence="2">Belongs to the Mediator complex subunit 12 family.</text>
</comment>
<keyword evidence="7" id="KW-0539">Nucleus</keyword>
<evidence type="ECO:0000256" key="4">
    <source>
        <dbReference type="ARBA" id="ARBA00023015"/>
    </source>
</evidence>
<dbReference type="InterPro" id="IPR019035">
    <property type="entry name" value="Mediator_Med12"/>
</dbReference>
<feature type="compositionally biased region" description="Low complexity" evidence="8">
    <location>
        <begin position="2230"/>
        <end position="2250"/>
    </location>
</feature>
<feature type="compositionally biased region" description="Basic and acidic residues" evidence="8">
    <location>
        <begin position="727"/>
        <end position="746"/>
    </location>
</feature>
<feature type="compositionally biased region" description="Basic and acidic residues" evidence="8">
    <location>
        <begin position="708"/>
        <end position="719"/>
    </location>
</feature>
<dbReference type="PANTHER" id="PTHR46007">
    <property type="entry name" value="MEDIATOR OF RNA POLYMERASE II TRANSCRIPTION SUBUNIT 12"/>
    <property type="match status" value="1"/>
</dbReference>
<dbReference type="SMART" id="SM01281">
    <property type="entry name" value="Med12"/>
    <property type="match status" value="1"/>
</dbReference>
<organism evidence="10 11">
    <name type="scientific">Meganyctiphanes norvegica</name>
    <name type="common">Northern krill</name>
    <name type="synonym">Thysanopoda norvegica</name>
    <dbReference type="NCBI Taxonomy" id="48144"/>
    <lineage>
        <taxon>Eukaryota</taxon>
        <taxon>Metazoa</taxon>
        <taxon>Ecdysozoa</taxon>
        <taxon>Arthropoda</taxon>
        <taxon>Crustacea</taxon>
        <taxon>Multicrustacea</taxon>
        <taxon>Malacostraca</taxon>
        <taxon>Eumalacostraca</taxon>
        <taxon>Eucarida</taxon>
        <taxon>Euphausiacea</taxon>
        <taxon>Euphausiidae</taxon>
        <taxon>Meganyctiphanes</taxon>
    </lineage>
</organism>
<feature type="region of interest" description="Disordered" evidence="8">
    <location>
        <begin position="706"/>
        <end position="754"/>
    </location>
</feature>
<evidence type="ECO:0000256" key="5">
    <source>
        <dbReference type="ARBA" id="ARBA00023159"/>
    </source>
</evidence>
<protein>
    <recommendedName>
        <fullName evidence="9">Mediator complex subunit Med12 domain-containing protein</fullName>
    </recommendedName>
</protein>
<reference evidence="10 11" key="1">
    <citation type="submission" date="2024-05" db="EMBL/GenBank/DDBJ databases">
        <authorList>
            <person name="Wallberg A."/>
        </authorList>
    </citation>
    <scope>NUCLEOTIDE SEQUENCE [LARGE SCALE GENOMIC DNA]</scope>
</reference>
<comment type="subcellular location">
    <subcellularLocation>
        <location evidence="1">Nucleus</location>
    </subcellularLocation>
</comment>
<evidence type="ECO:0000256" key="6">
    <source>
        <dbReference type="ARBA" id="ARBA00023163"/>
    </source>
</evidence>
<keyword evidence="6" id="KW-0804">Transcription</keyword>
<dbReference type="Pfam" id="PF12145">
    <property type="entry name" value="Med12-LCEWAV"/>
    <property type="match status" value="2"/>
</dbReference>
<feature type="region of interest" description="Disordered" evidence="8">
    <location>
        <begin position="1822"/>
        <end position="1925"/>
    </location>
</feature>
<dbReference type="GO" id="GO:0045944">
    <property type="term" value="P:positive regulation of transcription by RNA polymerase II"/>
    <property type="evidence" value="ECO:0007669"/>
    <property type="project" value="TreeGrafter"/>
</dbReference>
<feature type="region of interest" description="Disordered" evidence="8">
    <location>
        <begin position="208"/>
        <end position="259"/>
    </location>
</feature>
<dbReference type="Pfam" id="PF09497">
    <property type="entry name" value="Med12"/>
    <property type="match status" value="1"/>
</dbReference>
<feature type="compositionally biased region" description="Low complexity" evidence="8">
    <location>
        <begin position="1906"/>
        <end position="1918"/>
    </location>
</feature>
<comment type="caution">
    <text evidence="10">The sequence shown here is derived from an EMBL/GenBank/DDBJ whole genome shotgun (WGS) entry which is preliminary data.</text>
</comment>
<evidence type="ECO:0000313" key="11">
    <source>
        <dbReference type="Proteomes" id="UP001497623"/>
    </source>
</evidence>
<feature type="compositionally biased region" description="Low complexity" evidence="8">
    <location>
        <begin position="208"/>
        <end position="220"/>
    </location>
</feature>
<dbReference type="PANTHER" id="PTHR46007:SF11">
    <property type="entry name" value="MEDIATOR OF RNA POLYMERASE II TRANSCRIPTION SUBUNIT 12"/>
    <property type="match status" value="1"/>
</dbReference>
<feature type="compositionally biased region" description="Low complexity" evidence="8">
    <location>
        <begin position="564"/>
        <end position="579"/>
    </location>
</feature>
<feature type="compositionally biased region" description="Gly residues" evidence="8">
    <location>
        <begin position="2025"/>
        <end position="2034"/>
    </location>
</feature>
<feature type="domain" description="Mediator complex subunit Med12" evidence="9">
    <location>
        <begin position="98"/>
        <end position="158"/>
    </location>
</feature>
<feature type="compositionally biased region" description="Basic residues" evidence="8">
    <location>
        <begin position="1839"/>
        <end position="1856"/>
    </location>
</feature>
<keyword evidence="5" id="KW-0010">Activator</keyword>
<feature type="compositionally biased region" description="Low complexity" evidence="8">
    <location>
        <begin position="2187"/>
        <end position="2201"/>
    </location>
</feature>
<feature type="region of interest" description="Disordered" evidence="8">
    <location>
        <begin position="2169"/>
        <end position="2263"/>
    </location>
</feature>
<dbReference type="GO" id="GO:0016592">
    <property type="term" value="C:mediator complex"/>
    <property type="evidence" value="ECO:0007669"/>
    <property type="project" value="InterPro"/>
</dbReference>
<feature type="compositionally biased region" description="Polar residues" evidence="8">
    <location>
        <begin position="238"/>
        <end position="259"/>
    </location>
</feature>
<feature type="region of interest" description="Disordered" evidence="8">
    <location>
        <begin position="1"/>
        <end position="56"/>
    </location>
</feature>
<dbReference type="InterPro" id="IPR021990">
    <property type="entry name" value="Mediator_Med12_LCEWAV"/>
</dbReference>
<evidence type="ECO:0000256" key="7">
    <source>
        <dbReference type="ARBA" id="ARBA00023242"/>
    </source>
</evidence>
<evidence type="ECO:0000313" key="10">
    <source>
        <dbReference type="EMBL" id="CAL4069283.1"/>
    </source>
</evidence>
<feature type="compositionally biased region" description="Low complexity" evidence="8">
    <location>
        <begin position="2061"/>
        <end position="2085"/>
    </location>
</feature>
<keyword evidence="3" id="KW-0678">Repressor</keyword>
<dbReference type="InterPro" id="IPR051647">
    <property type="entry name" value="Mediator_comp_sub12"/>
</dbReference>
<feature type="compositionally biased region" description="Acidic residues" evidence="8">
    <location>
        <begin position="1473"/>
        <end position="1484"/>
    </location>
</feature>
<feature type="compositionally biased region" description="Polar residues" evidence="8">
    <location>
        <begin position="1503"/>
        <end position="1513"/>
    </location>
</feature>
<evidence type="ECO:0000256" key="3">
    <source>
        <dbReference type="ARBA" id="ARBA00022491"/>
    </source>
</evidence>
<gene>
    <name evidence="10" type="ORF">MNOR_LOCUS7708</name>
</gene>
<feature type="compositionally biased region" description="Gly residues" evidence="8">
    <location>
        <begin position="2251"/>
        <end position="2261"/>
    </location>
</feature>
<evidence type="ECO:0000256" key="2">
    <source>
        <dbReference type="ARBA" id="ARBA00010289"/>
    </source>
</evidence>